<evidence type="ECO:0000256" key="2">
    <source>
        <dbReference type="HAMAP-Rule" id="MF_00973"/>
    </source>
</evidence>
<dbReference type="Pfam" id="PF01933">
    <property type="entry name" value="CofD"/>
    <property type="match status" value="1"/>
</dbReference>
<dbReference type="InterPro" id="IPR038136">
    <property type="entry name" value="CofD-like_dom_sf"/>
</dbReference>
<proteinExistence type="inferred from homology"/>
<protein>
    <recommendedName>
        <fullName evidence="2">Gluconeogenesis factor</fullName>
    </recommendedName>
</protein>
<dbReference type="RefSeq" id="WP_186085199.1">
    <property type="nucleotide sequence ID" value="NZ_BMDB01000001.1"/>
</dbReference>
<reference evidence="3 4" key="1">
    <citation type="submission" date="2020-07" db="EMBL/GenBank/DDBJ databases">
        <authorList>
            <person name="Criscuolo A."/>
        </authorList>
    </citation>
    <scope>NUCLEOTIDE SEQUENCE [LARGE SCALE GENOMIC DNA]</scope>
    <source>
        <strain evidence="4">CIP 111030</strain>
    </source>
</reference>
<dbReference type="PANTHER" id="PTHR30135:SF3">
    <property type="entry name" value="GLUCONEOGENESIS FACTOR-RELATED"/>
    <property type="match status" value="1"/>
</dbReference>
<sequence>MKKIKVVLVGGGTGLSVLARGLKQYPIDISAIVTVADDGGSTGLIREQIDMPAPGDIRNVLSALSESEETLENLFKFRFNKNEINGHSLGNLMIAAMFDMTKDFSLAIKQLSKILNVRGEVIPSTNESPKLAAVMDDDSIYVGESYIPKVGKNIKKLLLLPMGLEGSRQAVEAIEAADYIIFGPGSLFTSIIPNVLPTALKGAFQNAAAKKIYICNIMEQPGETMGMSACDHVDALHAHVEKEIIDFLIMSQLELTEDETARYTAEGIDFVECDSENIKRRGIKLHTNTELVDVNEEGIIHHNSEVLAKCVYDLMLDEMDALTYKG</sequence>
<dbReference type="InterPro" id="IPR010119">
    <property type="entry name" value="Gluconeogen_factor"/>
</dbReference>
<evidence type="ECO:0000313" key="3">
    <source>
        <dbReference type="EMBL" id="CAD2072698.1"/>
    </source>
</evidence>
<dbReference type="InterPro" id="IPR002882">
    <property type="entry name" value="CofD"/>
</dbReference>
<gene>
    <name evidence="3" type="ORF">JEOSCH030_00377</name>
</gene>
<comment type="function">
    <text evidence="2">Required for morphogenesis under gluconeogenic growth conditions.</text>
</comment>
<comment type="caution">
    <text evidence="3">The sequence shown here is derived from an EMBL/GenBank/DDBJ whole genome shotgun (WGS) entry which is preliminary data.</text>
</comment>
<comment type="similarity">
    <text evidence="2">Belongs to the gluconeogenesis factor family.</text>
</comment>
<dbReference type="Proteomes" id="UP000521032">
    <property type="component" value="Unassembled WGS sequence"/>
</dbReference>
<evidence type="ECO:0000313" key="4">
    <source>
        <dbReference type="Proteomes" id="UP000521032"/>
    </source>
</evidence>
<dbReference type="NCBIfam" id="TIGR01826">
    <property type="entry name" value="CofD_related"/>
    <property type="match status" value="1"/>
</dbReference>
<dbReference type="PANTHER" id="PTHR30135">
    <property type="entry name" value="UNCHARACTERIZED PROTEIN YVCK-RELATED"/>
    <property type="match status" value="1"/>
</dbReference>
<organism evidence="3 4">
    <name type="scientific">Phocicoccus schoeneichii</name>
    <dbReference type="NCBI Taxonomy" id="1812261"/>
    <lineage>
        <taxon>Bacteria</taxon>
        <taxon>Bacillati</taxon>
        <taxon>Bacillota</taxon>
        <taxon>Bacilli</taxon>
        <taxon>Bacillales</taxon>
        <taxon>Salinicoccaceae</taxon>
        <taxon>Phocicoccus</taxon>
    </lineage>
</organism>
<dbReference type="Gene3D" id="3.40.50.10680">
    <property type="entry name" value="CofD-like domains"/>
    <property type="match status" value="1"/>
</dbReference>
<dbReference type="GO" id="GO:0008360">
    <property type="term" value="P:regulation of cell shape"/>
    <property type="evidence" value="ECO:0007669"/>
    <property type="project" value="UniProtKB-UniRule"/>
</dbReference>
<dbReference type="HAMAP" id="MF_00973">
    <property type="entry name" value="Gluconeogen_factor"/>
    <property type="match status" value="1"/>
</dbReference>
<dbReference type="GO" id="GO:0005737">
    <property type="term" value="C:cytoplasm"/>
    <property type="evidence" value="ECO:0007669"/>
    <property type="project" value="UniProtKB-SubCell"/>
</dbReference>
<name>A0A6V7R6P5_9BACL</name>
<dbReference type="SUPFAM" id="SSF142338">
    <property type="entry name" value="CofD-like"/>
    <property type="match status" value="1"/>
</dbReference>
<keyword evidence="4" id="KW-1185">Reference proteome</keyword>
<comment type="subcellular location">
    <subcellularLocation>
        <location evidence="2">Cytoplasm</location>
    </subcellularLocation>
</comment>
<accession>A0A6V7R6P5</accession>
<dbReference type="CDD" id="cd07187">
    <property type="entry name" value="YvcK_like"/>
    <property type="match status" value="1"/>
</dbReference>
<evidence type="ECO:0000256" key="1">
    <source>
        <dbReference type="ARBA" id="ARBA00022490"/>
    </source>
</evidence>
<keyword evidence="1 2" id="KW-0963">Cytoplasm</keyword>
<dbReference type="AlphaFoldDB" id="A0A6V7R6P5"/>
<dbReference type="EMBL" id="CAJEWE010000006">
    <property type="protein sequence ID" value="CAD2072698.1"/>
    <property type="molecule type" value="Genomic_DNA"/>
</dbReference>
<dbReference type="GO" id="GO:0043743">
    <property type="term" value="F:LPPG:FO 2-phospho-L-lactate transferase activity"/>
    <property type="evidence" value="ECO:0007669"/>
    <property type="project" value="InterPro"/>
</dbReference>